<accession>A0A1I7Z8G3</accession>
<proteinExistence type="predicted"/>
<reference evidence="2" key="1">
    <citation type="submission" date="2016-11" db="UniProtKB">
        <authorList>
            <consortium name="WormBaseParasite"/>
        </authorList>
    </citation>
    <scope>IDENTIFICATION</scope>
</reference>
<name>A0A1I7Z8G3_9BILA</name>
<keyword evidence="1" id="KW-1185">Reference proteome</keyword>
<evidence type="ECO:0000313" key="1">
    <source>
        <dbReference type="Proteomes" id="UP000095287"/>
    </source>
</evidence>
<evidence type="ECO:0000313" key="2">
    <source>
        <dbReference type="WBParaSite" id="L893_g23967.t1"/>
    </source>
</evidence>
<dbReference type="Proteomes" id="UP000095287">
    <property type="component" value="Unplaced"/>
</dbReference>
<dbReference type="WBParaSite" id="L893_g23967.t1">
    <property type="protein sequence ID" value="L893_g23967.t1"/>
    <property type="gene ID" value="L893_g23967"/>
</dbReference>
<dbReference type="AlphaFoldDB" id="A0A1I7Z8G3"/>
<sequence length="68" mass="7530">MTTLFYSKNVFVAGDIRFVAVTRGPSGKTAVVGILDYNSKEFLQLQKSVPCKNGENVFSIHYVLCVPM</sequence>
<protein>
    <submittedName>
        <fullName evidence="2">Sema domain-containing protein</fullName>
    </submittedName>
</protein>
<organism evidence="1 2">
    <name type="scientific">Steinernema glaseri</name>
    <dbReference type="NCBI Taxonomy" id="37863"/>
    <lineage>
        <taxon>Eukaryota</taxon>
        <taxon>Metazoa</taxon>
        <taxon>Ecdysozoa</taxon>
        <taxon>Nematoda</taxon>
        <taxon>Chromadorea</taxon>
        <taxon>Rhabditida</taxon>
        <taxon>Tylenchina</taxon>
        <taxon>Panagrolaimomorpha</taxon>
        <taxon>Strongyloidoidea</taxon>
        <taxon>Steinernematidae</taxon>
        <taxon>Steinernema</taxon>
    </lineage>
</organism>